<comment type="caution">
    <text evidence="2">The sequence shown here is derived from an EMBL/GenBank/DDBJ whole genome shotgun (WGS) entry which is preliminary data.</text>
</comment>
<evidence type="ECO:0000313" key="2">
    <source>
        <dbReference type="EMBL" id="GIY22524.1"/>
    </source>
</evidence>
<keyword evidence="1" id="KW-0812">Transmembrane</keyword>
<keyword evidence="1" id="KW-1133">Transmembrane helix</keyword>
<organism evidence="2 3">
    <name type="scientific">Caerostris darwini</name>
    <dbReference type="NCBI Taxonomy" id="1538125"/>
    <lineage>
        <taxon>Eukaryota</taxon>
        <taxon>Metazoa</taxon>
        <taxon>Ecdysozoa</taxon>
        <taxon>Arthropoda</taxon>
        <taxon>Chelicerata</taxon>
        <taxon>Arachnida</taxon>
        <taxon>Araneae</taxon>
        <taxon>Araneomorphae</taxon>
        <taxon>Entelegynae</taxon>
        <taxon>Araneoidea</taxon>
        <taxon>Araneidae</taxon>
        <taxon>Caerostris</taxon>
    </lineage>
</organism>
<evidence type="ECO:0000313" key="3">
    <source>
        <dbReference type="Proteomes" id="UP001054837"/>
    </source>
</evidence>
<accession>A0AAV4RPC8</accession>
<keyword evidence="3" id="KW-1185">Reference proteome</keyword>
<dbReference type="EMBL" id="BPLQ01006457">
    <property type="protein sequence ID" value="GIY22524.1"/>
    <property type="molecule type" value="Genomic_DNA"/>
</dbReference>
<name>A0AAV4RPC8_9ARAC</name>
<keyword evidence="1" id="KW-0472">Membrane</keyword>
<feature type="transmembrane region" description="Helical" evidence="1">
    <location>
        <begin position="6"/>
        <end position="24"/>
    </location>
</feature>
<sequence>MHNDETNIPTFVVVVGLVIVVTVADHGNQLKQTKNQEKAFLGEIETFCSQTEIRIERQRIREIPGNVLKIGIVCHRLEAQRFGNPRLPRTQGFMSFQMVGR</sequence>
<dbReference type="AlphaFoldDB" id="A0AAV4RPC8"/>
<evidence type="ECO:0008006" key="4">
    <source>
        <dbReference type="Google" id="ProtNLM"/>
    </source>
</evidence>
<gene>
    <name evidence="2" type="ORF">CDAR_593281</name>
</gene>
<evidence type="ECO:0000256" key="1">
    <source>
        <dbReference type="SAM" id="Phobius"/>
    </source>
</evidence>
<protein>
    <recommendedName>
        <fullName evidence="4">Secreted protein</fullName>
    </recommendedName>
</protein>
<proteinExistence type="predicted"/>
<dbReference type="Proteomes" id="UP001054837">
    <property type="component" value="Unassembled WGS sequence"/>
</dbReference>
<reference evidence="2 3" key="1">
    <citation type="submission" date="2021-06" db="EMBL/GenBank/DDBJ databases">
        <title>Caerostris darwini draft genome.</title>
        <authorList>
            <person name="Kono N."/>
            <person name="Arakawa K."/>
        </authorList>
    </citation>
    <scope>NUCLEOTIDE SEQUENCE [LARGE SCALE GENOMIC DNA]</scope>
</reference>